<keyword evidence="4" id="KW-0804">Transcription</keyword>
<dbReference type="SUPFAM" id="SSF101936">
    <property type="entry name" value="DNA-binding pseudobarrel domain"/>
    <property type="match status" value="1"/>
</dbReference>
<evidence type="ECO:0000256" key="1">
    <source>
        <dbReference type="ARBA" id="ARBA00004123"/>
    </source>
</evidence>
<dbReference type="CDD" id="cd10017">
    <property type="entry name" value="B3_DNA"/>
    <property type="match status" value="1"/>
</dbReference>
<evidence type="ECO:0000256" key="2">
    <source>
        <dbReference type="ARBA" id="ARBA00023015"/>
    </source>
</evidence>
<evidence type="ECO:0000259" key="7">
    <source>
        <dbReference type="PROSITE" id="PS50863"/>
    </source>
</evidence>
<keyword evidence="9" id="KW-1185">Reference proteome</keyword>
<reference evidence="8" key="1">
    <citation type="journal article" date="2017" name="Nature">
        <title>The genome of Chenopodium quinoa.</title>
        <authorList>
            <person name="Jarvis D.E."/>
            <person name="Ho Y.S."/>
            <person name="Lightfoot D.J."/>
            <person name="Schmoeckel S.M."/>
            <person name="Li B."/>
            <person name="Borm T.J.A."/>
            <person name="Ohyanagi H."/>
            <person name="Mineta K."/>
            <person name="Michell C.T."/>
            <person name="Saber N."/>
            <person name="Kharbatia N.M."/>
            <person name="Rupper R.R."/>
            <person name="Sharp A.R."/>
            <person name="Dally N."/>
            <person name="Boughton B.A."/>
            <person name="Woo Y.H."/>
            <person name="Gao G."/>
            <person name="Schijlen E.G.W.M."/>
            <person name="Guo X."/>
            <person name="Momin A.A."/>
            <person name="Negrao S."/>
            <person name="Al-Babili S."/>
            <person name="Gehring C."/>
            <person name="Roessner U."/>
            <person name="Jung C."/>
            <person name="Murphy K."/>
            <person name="Arold S.T."/>
            <person name="Gojobori T."/>
            <person name="van der Linden C.G."/>
            <person name="van Loo E.N."/>
            <person name="Jellen E.N."/>
            <person name="Maughan P.J."/>
            <person name="Tester M."/>
        </authorList>
    </citation>
    <scope>NUCLEOTIDE SEQUENCE [LARGE SCALE GENOMIC DNA]</scope>
    <source>
        <strain evidence="8">cv. PI 614886</strain>
    </source>
</reference>
<dbReference type="OMA" id="HIISCVR"/>
<keyword evidence="5" id="KW-0539">Nucleus</keyword>
<protein>
    <recommendedName>
        <fullName evidence="7">TF-B3 domain-containing protein</fullName>
    </recommendedName>
</protein>
<dbReference type="Gramene" id="AUR62003512-RA">
    <property type="protein sequence ID" value="AUR62003512-RA:cds"/>
    <property type="gene ID" value="AUR62003512"/>
</dbReference>
<dbReference type="SMART" id="SM01019">
    <property type="entry name" value="B3"/>
    <property type="match status" value="1"/>
</dbReference>
<evidence type="ECO:0000313" key="8">
    <source>
        <dbReference type="EnsemblPlants" id="AUR62003512-RA:cds"/>
    </source>
</evidence>
<evidence type="ECO:0000256" key="4">
    <source>
        <dbReference type="ARBA" id="ARBA00023163"/>
    </source>
</evidence>
<reference evidence="8" key="2">
    <citation type="submission" date="2021-03" db="UniProtKB">
        <authorList>
            <consortium name="EnsemblPlants"/>
        </authorList>
    </citation>
    <scope>IDENTIFICATION</scope>
</reference>
<evidence type="ECO:0000256" key="5">
    <source>
        <dbReference type="ARBA" id="ARBA00023242"/>
    </source>
</evidence>
<dbReference type="InterPro" id="IPR044837">
    <property type="entry name" value="REM16-like"/>
</dbReference>
<feature type="domain" description="TF-B3" evidence="7">
    <location>
        <begin position="113"/>
        <end position="210"/>
    </location>
</feature>
<dbReference type="EnsemblPlants" id="AUR62003512-RA">
    <property type="protein sequence ID" value="AUR62003512-RA:cds"/>
    <property type="gene ID" value="AUR62003512"/>
</dbReference>
<organism evidence="8 9">
    <name type="scientific">Chenopodium quinoa</name>
    <name type="common">Quinoa</name>
    <dbReference type="NCBI Taxonomy" id="63459"/>
    <lineage>
        <taxon>Eukaryota</taxon>
        <taxon>Viridiplantae</taxon>
        <taxon>Streptophyta</taxon>
        <taxon>Embryophyta</taxon>
        <taxon>Tracheophyta</taxon>
        <taxon>Spermatophyta</taxon>
        <taxon>Magnoliopsida</taxon>
        <taxon>eudicotyledons</taxon>
        <taxon>Gunneridae</taxon>
        <taxon>Pentapetalae</taxon>
        <taxon>Caryophyllales</taxon>
        <taxon>Chenopodiaceae</taxon>
        <taxon>Chenopodioideae</taxon>
        <taxon>Atripliceae</taxon>
        <taxon>Chenopodium</taxon>
    </lineage>
</organism>
<comment type="subcellular location">
    <subcellularLocation>
        <location evidence="1">Nucleus</location>
    </subcellularLocation>
</comment>
<evidence type="ECO:0000313" key="9">
    <source>
        <dbReference type="Proteomes" id="UP000596660"/>
    </source>
</evidence>
<proteinExistence type="predicted"/>
<name>A0A803KWV4_CHEQI</name>
<dbReference type="Proteomes" id="UP000596660">
    <property type="component" value="Unplaced"/>
</dbReference>
<accession>A0A803KWV4</accession>
<keyword evidence="2" id="KW-0805">Transcription regulation</keyword>
<evidence type="ECO:0000256" key="6">
    <source>
        <dbReference type="SAM" id="MobiDB-lite"/>
    </source>
</evidence>
<sequence length="418" mass="46472">HKQARIVSDDESSEDEELITSTPPLKKGSTKRKRIKSIVKAIGNPRTPKLSKKKRIKINDLSINENVKATYHSRVKKSQRMDLSVPLSMDDKSSSMKRAEEVQANLSAESPSFLKTMLKSHVTGGFWLGLPRKFCDEHLPICDCTVVLVDEAGKGFDTVYLAGKAGLSGGWRGFSIYHELLEGDVLIYIIREQSFGEVDGALGLLTLDSGVGERKSEDHSQMVQTEDNYTAVDHLSSSDIHLGSEVLDGIRLSDSSIKFEGVSDLKNFSIIVDALLLDSKFTDSSRKKYYELCCNQKSFLQEHFLKGLNCHLVVGIILETVNIADAIRSYEEAPTSHEDLQSWEITLRGFELLGMKVEFLLASINKLLGHSVESEAVNLKESMEKIDFEMDMEIAMASSWKKESKVEGIPAAVCQCGD</sequence>
<dbReference type="Pfam" id="PF02362">
    <property type="entry name" value="B3"/>
    <property type="match status" value="1"/>
</dbReference>
<feature type="region of interest" description="Disordered" evidence="6">
    <location>
        <begin position="1"/>
        <end position="33"/>
    </location>
</feature>
<keyword evidence="3" id="KW-0238">DNA-binding</keyword>
<dbReference type="InterPro" id="IPR015300">
    <property type="entry name" value="DNA-bd_pseudobarrel_sf"/>
</dbReference>
<dbReference type="GO" id="GO:0003677">
    <property type="term" value="F:DNA binding"/>
    <property type="evidence" value="ECO:0007669"/>
    <property type="project" value="UniProtKB-KW"/>
</dbReference>
<dbReference type="PROSITE" id="PS50863">
    <property type="entry name" value="B3"/>
    <property type="match status" value="1"/>
</dbReference>
<dbReference type="GO" id="GO:0005634">
    <property type="term" value="C:nucleus"/>
    <property type="evidence" value="ECO:0007669"/>
    <property type="project" value="UniProtKB-SubCell"/>
</dbReference>
<evidence type="ECO:0000256" key="3">
    <source>
        <dbReference type="ARBA" id="ARBA00023125"/>
    </source>
</evidence>
<feature type="compositionally biased region" description="Acidic residues" evidence="6">
    <location>
        <begin position="9"/>
        <end position="18"/>
    </location>
</feature>
<dbReference type="Gene3D" id="2.40.330.10">
    <property type="entry name" value="DNA-binding pseudobarrel domain"/>
    <property type="match status" value="1"/>
</dbReference>
<dbReference type="InterPro" id="IPR003340">
    <property type="entry name" value="B3_DNA-bd"/>
</dbReference>
<dbReference type="PANTHER" id="PTHR31391:SF101">
    <property type="entry name" value="B3 DOMAIN-CONTAINING PROTEIN OS01G0234100"/>
    <property type="match status" value="1"/>
</dbReference>
<dbReference type="PANTHER" id="PTHR31391">
    <property type="entry name" value="B3 DOMAIN-CONTAINING PROTEIN OS11G0197600-RELATED"/>
    <property type="match status" value="1"/>
</dbReference>
<dbReference type="AlphaFoldDB" id="A0A803KWV4"/>